<proteinExistence type="predicted"/>
<keyword evidence="1" id="KW-0175">Coiled coil</keyword>
<protein>
    <submittedName>
        <fullName evidence="3">Uncharacterized protein</fullName>
    </submittedName>
</protein>
<evidence type="ECO:0000256" key="2">
    <source>
        <dbReference type="SAM" id="MobiDB-lite"/>
    </source>
</evidence>
<dbReference type="AlphaFoldDB" id="A0A6L2MUI6"/>
<evidence type="ECO:0000313" key="3">
    <source>
        <dbReference type="EMBL" id="GEU77661.1"/>
    </source>
</evidence>
<feature type="coiled-coil region" evidence="1">
    <location>
        <begin position="265"/>
        <end position="292"/>
    </location>
</feature>
<evidence type="ECO:0000256" key="1">
    <source>
        <dbReference type="SAM" id="Coils"/>
    </source>
</evidence>
<comment type="caution">
    <text evidence="3">The sequence shown here is derived from an EMBL/GenBank/DDBJ whole genome shotgun (WGS) entry which is preliminary data.</text>
</comment>
<reference evidence="3" key="1">
    <citation type="journal article" date="2019" name="Sci. Rep.">
        <title>Draft genome of Tanacetum cinerariifolium, the natural source of mosquito coil.</title>
        <authorList>
            <person name="Yamashiro T."/>
            <person name="Shiraishi A."/>
            <person name="Satake H."/>
            <person name="Nakayama K."/>
        </authorList>
    </citation>
    <scope>NUCLEOTIDE SEQUENCE</scope>
</reference>
<sequence length="548" mass="59586">MDLPAFIHVADPTKVRIVKRERSEKEAKLLDYAVGRGSTKHVDSATGGGHDAEIEYVTTAEDTAAGSVAAERPKHPCKKRPITTDASAMPILPFVTSSVSATPEREDGAPLDSVTMANLRSVGLAVRFVIFSDSSHHSSTNAPAAEVDSVIKSDVLPRETTEAVITTSVPHVSPVPVPRVADKVIPQVQQSIFHESTSVDTIKPDATNLSHPPGKELSLGSWEVDSENLHEVFVLHWNVSNDALLDDLDTSKEFIDHLAPLADLLKSRDEEVENLKTQLLLKEAEAAEAARLYIQDAQMSVVNEKMPKLDANLLEMACHLEERFYPHFLATISGRRWILTHGMKLFFVKCLNSSDYLMALGATSCCAINKGVQSEFNSALQELRWVDFPLFAELKSHKDASVEDIMNLLRLEDQVVLGETSLSLALSVSHSRVERIRENIIAQWSALIGVWTHPRSEPLSVQSLMGEASNFDGVPAAAVTTTALSTTFASASSIPLISTDDYEIVGVDGQEGASVDGQGDAQGNATAFSTVEFEKEELDTTLTRDPPS</sequence>
<name>A0A6L2MUI6_TANCI</name>
<accession>A0A6L2MUI6</accession>
<organism evidence="3">
    <name type="scientific">Tanacetum cinerariifolium</name>
    <name type="common">Dalmatian daisy</name>
    <name type="synonym">Chrysanthemum cinerariifolium</name>
    <dbReference type="NCBI Taxonomy" id="118510"/>
    <lineage>
        <taxon>Eukaryota</taxon>
        <taxon>Viridiplantae</taxon>
        <taxon>Streptophyta</taxon>
        <taxon>Embryophyta</taxon>
        <taxon>Tracheophyta</taxon>
        <taxon>Spermatophyta</taxon>
        <taxon>Magnoliopsida</taxon>
        <taxon>eudicotyledons</taxon>
        <taxon>Gunneridae</taxon>
        <taxon>Pentapetalae</taxon>
        <taxon>asterids</taxon>
        <taxon>campanulids</taxon>
        <taxon>Asterales</taxon>
        <taxon>Asteraceae</taxon>
        <taxon>Asteroideae</taxon>
        <taxon>Anthemideae</taxon>
        <taxon>Anthemidinae</taxon>
        <taxon>Tanacetum</taxon>
    </lineage>
</organism>
<dbReference type="EMBL" id="BKCJ010007519">
    <property type="protein sequence ID" value="GEU77661.1"/>
    <property type="molecule type" value="Genomic_DNA"/>
</dbReference>
<feature type="region of interest" description="Disordered" evidence="2">
    <location>
        <begin position="529"/>
        <end position="548"/>
    </location>
</feature>
<gene>
    <name evidence="3" type="ORF">Tci_049639</name>
</gene>